<dbReference type="Pfam" id="PF22692">
    <property type="entry name" value="LlgE_F_G_D1"/>
    <property type="match status" value="1"/>
</dbReference>
<protein>
    <recommendedName>
        <fullName evidence="3 5">Flagellar hook protein FlgE</fullName>
    </recommendedName>
</protein>
<feature type="domain" description="Flagellar basal-body/hook protein C-terminal" evidence="7">
    <location>
        <begin position="369"/>
        <end position="412"/>
    </location>
</feature>
<comment type="function">
    <text evidence="5">A flexible structure which links the flagellar filament to the drive apparatus in the basal body.</text>
</comment>
<feature type="domain" description="Flagellar basal body rod protein N-terminal" evidence="6">
    <location>
        <begin position="3"/>
        <end position="33"/>
    </location>
</feature>
<dbReference type="EMBL" id="MPSB01000003">
    <property type="protein sequence ID" value="ONF96770.1"/>
    <property type="molecule type" value="Genomic_DNA"/>
</dbReference>
<reference evidence="10 11" key="1">
    <citation type="submission" date="2016-11" db="EMBL/GenBank/DDBJ databases">
        <title>Genome sequence of Sphingomonas jeddahensis G39.</title>
        <authorList>
            <person name="Poehlein A."/>
            <person name="Wuebbeler J.H."/>
            <person name="Steinbuechel A."/>
            <person name="Daniel R."/>
        </authorList>
    </citation>
    <scope>NUCLEOTIDE SEQUENCE [LARGE SCALE GENOMIC DNA]</scope>
    <source>
        <strain evidence="10 11">G39</strain>
    </source>
</reference>
<evidence type="ECO:0000256" key="3">
    <source>
        <dbReference type="ARBA" id="ARBA00019015"/>
    </source>
</evidence>
<dbReference type="InterPro" id="IPR037058">
    <property type="entry name" value="Falgellar_hook_FlgE_sf"/>
</dbReference>
<comment type="similarity">
    <text evidence="2 5">Belongs to the flagella basal body rod proteins family.</text>
</comment>
<evidence type="ECO:0000259" key="9">
    <source>
        <dbReference type="Pfam" id="PF22692"/>
    </source>
</evidence>
<dbReference type="Pfam" id="PF00460">
    <property type="entry name" value="Flg_bb_rod"/>
    <property type="match status" value="1"/>
</dbReference>
<dbReference type="Gene3D" id="2.60.98.20">
    <property type="entry name" value="Flagellar hook protein FlgE"/>
    <property type="match status" value="1"/>
</dbReference>
<evidence type="ECO:0000256" key="1">
    <source>
        <dbReference type="ARBA" id="ARBA00004117"/>
    </source>
</evidence>
<dbReference type="NCBIfam" id="TIGR03506">
    <property type="entry name" value="FlgEFG_subfam"/>
    <property type="match status" value="1"/>
</dbReference>
<dbReference type="GO" id="GO:0009424">
    <property type="term" value="C:bacterial-type flagellum hook"/>
    <property type="evidence" value="ECO:0007669"/>
    <property type="project" value="TreeGrafter"/>
</dbReference>
<keyword evidence="10" id="KW-0969">Cilium</keyword>
<feature type="domain" description="Flagellar hook protein FlgE D2" evidence="8">
    <location>
        <begin position="166"/>
        <end position="294"/>
    </location>
</feature>
<comment type="subcellular location">
    <subcellularLocation>
        <location evidence="1 5">Bacterial flagellum basal body</location>
    </subcellularLocation>
</comment>
<proteinExistence type="inferred from homology"/>
<dbReference type="PANTHER" id="PTHR30435">
    <property type="entry name" value="FLAGELLAR PROTEIN"/>
    <property type="match status" value="1"/>
</dbReference>
<dbReference type="GO" id="GO:0009425">
    <property type="term" value="C:bacterial-type flagellum basal body"/>
    <property type="evidence" value="ECO:0007669"/>
    <property type="project" value="UniProtKB-SubCell"/>
</dbReference>
<keyword evidence="10" id="KW-0966">Cell projection</keyword>
<dbReference type="Pfam" id="PF07559">
    <property type="entry name" value="FlgE_D2"/>
    <property type="match status" value="1"/>
</dbReference>
<dbReference type="PANTHER" id="PTHR30435:SF1">
    <property type="entry name" value="FLAGELLAR HOOK PROTEIN FLGE"/>
    <property type="match status" value="1"/>
</dbReference>
<dbReference type="GO" id="GO:0005829">
    <property type="term" value="C:cytosol"/>
    <property type="evidence" value="ECO:0007669"/>
    <property type="project" value="TreeGrafter"/>
</dbReference>
<dbReference type="GO" id="GO:0071978">
    <property type="term" value="P:bacterial-type flagellum-dependent swarming motility"/>
    <property type="evidence" value="ECO:0007669"/>
    <property type="project" value="TreeGrafter"/>
</dbReference>
<dbReference type="InterPro" id="IPR011491">
    <property type="entry name" value="FlgE_D2"/>
</dbReference>
<evidence type="ECO:0000259" key="6">
    <source>
        <dbReference type="Pfam" id="PF00460"/>
    </source>
</evidence>
<dbReference type="InterPro" id="IPR001444">
    <property type="entry name" value="Flag_bb_rod_N"/>
</dbReference>
<keyword evidence="11" id="KW-1185">Reference proteome</keyword>
<name>A0A1V2EVZ3_9SPHN</name>
<dbReference type="Pfam" id="PF06429">
    <property type="entry name" value="Flg_bbr_C"/>
    <property type="match status" value="1"/>
</dbReference>
<dbReference type="InterPro" id="IPR010930">
    <property type="entry name" value="Flg_bb/hook_C_dom"/>
</dbReference>
<comment type="caution">
    <text evidence="10">The sequence shown here is derived from an EMBL/GenBank/DDBJ whole genome shotgun (WGS) entry which is preliminary data.</text>
</comment>
<evidence type="ECO:0000256" key="5">
    <source>
        <dbReference type="RuleBase" id="RU362116"/>
    </source>
</evidence>
<dbReference type="STRING" id="1915074.SPHI_09640"/>
<organism evidence="10 11">
    <name type="scientific">Sphingomonas jeddahensis</name>
    <dbReference type="NCBI Taxonomy" id="1915074"/>
    <lineage>
        <taxon>Bacteria</taxon>
        <taxon>Pseudomonadati</taxon>
        <taxon>Pseudomonadota</taxon>
        <taxon>Alphaproteobacteria</taxon>
        <taxon>Sphingomonadales</taxon>
        <taxon>Sphingomonadaceae</taxon>
        <taxon>Sphingomonas</taxon>
    </lineage>
</organism>
<sequence length="415" mass="42808">MSFYTSLSGLQAAQTDMSTISHNIANVSTNGFKKSRSEFTDIMASNFTSDPRRLTGSGAALAQNKQMFGAGSLVTTGSSLDLAVAGDGFFAVKTMTSGGATTAYTRNGSFSVDPNRYITDAQGSRLQAFSVETDGTVPNGGTLADVRVPMTSGEAKATGGVTLKANLNVGATVPTDPTFDPAKPASYNNATSTTIYDDKGNAQTLTNYFVRKAPTDAASTASEWTVYSYVGGEKMNDGTGVGVSFDAAGNLTSDNLTLTVPVAGSTDPRTIKLDLTGSTAAKQPFSIESRSQDGTALGEFAGITVDNAGIITASYSNGDAVKLGKVALANFVNPTGLRQNGGQYWSATGLSGTATVGAANENGFGKLMSGTIEGSNVDITEELVELIAAQRNFQANAKALDTSSQISQTIFNIRA</sequence>
<dbReference type="InterPro" id="IPR053967">
    <property type="entry name" value="LlgE_F_G-like_D1"/>
</dbReference>
<feature type="domain" description="Flagellar hook protein FlgE/F/G-like D1" evidence="9">
    <location>
        <begin position="83"/>
        <end position="145"/>
    </location>
</feature>
<dbReference type="Proteomes" id="UP000188729">
    <property type="component" value="Unassembled WGS sequence"/>
</dbReference>
<accession>A0A1V2EVZ3</accession>
<dbReference type="SUPFAM" id="SSF117143">
    <property type="entry name" value="Flagellar hook protein flgE"/>
    <property type="match status" value="1"/>
</dbReference>
<dbReference type="RefSeq" id="WP_076743745.1">
    <property type="nucleotide sequence ID" value="NZ_MPSB01000003.1"/>
</dbReference>
<keyword evidence="10" id="KW-0282">Flagellum</keyword>
<evidence type="ECO:0000313" key="11">
    <source>
        <dbReference type="Proteomes" id="UP000188729"/>
    </source>
</evidence>
<evidence type="ECO:0000256" key="4">
    <source>
        <dbReference type="ARBA" id="ARBA00023143"/>
    </source>
</evidence>
<dbReference type="InterPro" id="IPR020013">
    <property type="entry name" value="Flagellar_FlgE/F/G"/>
</dbReference>
<keyword evidence="4 5" id="KW-0975">Bacterial flagellum</keyword>
<evidence type="ECO:0000313" key="10">
    <source>
        <dbReference type="EMBL" id="ONF96770.1"/>
    </source>
</evidence>
<dbReference type="InterPro" id="IPR037925">
    <property type="entry name" value="FlgE/F/G-like"/>
</dbReference>
<dbReference type="AlphaFoldDB" id="A0A1V2EVZ3"/>
<gene>
    <name evidence="10" type="primary">flgE</name>
    <name evidence="10" type="ORF">SPHI_09640</name>
</gene>
<dbReference type="OrthoDB" id="8372879at2"/>
<evidence type="ECO:0000259" key="7">
    <source>
        <dbReference type="Pfam" id="PF06429"/>
    </source>
</evidence>
<evidence type="ECO:0000256" key="2">
    <source>
        <dbReference type="ARBA" id="ARBA00009677"/>
    </source>
</evidence>
<evidence type="ECO:0000259" key="8">
    <source>
        <dbReference type="Pfam" id="PF07559"/>
    </source>
</evidence>